<dbReference type="Proteomes" id="UP000334340">
    <property type="component" value="Unassembled WGS sequence"/>
</dbReference>
<evidence type="ECO:0000313" key="3">
    <source>
        <dbReference type="Proteomes" id="UP000334340"/>
    </source>
</evidence>
<feature type="region of interest" description="Disordered" evidence="1">
    <location>
        <begin position="1"/>
        <end position="37"/>
    </location>
</feature>
<name>A0A564ZGY5_9BACT</name>
<evidence type="ECO:0000256" key="1">
    <source>
        <dbReference type="SAM" id="MobiDB-lite"/>
    </source>
</evidence>
<gene>
    <name evidence="2" type="ORF">MELA_00927</name>
</gene>
<protein>
    <submittedName>
        <fullName evidence="2">Uncharacterized protein</fullName>
    </submittedName>
</protein>
<reference evidence="2 3" key="1">
    <citation type="submission" date="2019-07" db="EMBL/GenBank/DDBJ databases">
        <authorList>
            <person name="Cremers G."/>
        </authorList>
    </citation>
    <scope>NUCLEOTIDE SEQUENCE [LARGE SCALE GENOMIC DNA]</scope>
</reference>
<evidence type="ECO:0000313" key="2">
    <source>
        <dbReference type="EMBL" id="VUZ84554.1"/>
    </source>
</evidence>
<feature type="non-terminal residue" evidence="2">
    <location>
        <position position="1"/>
    </location>
</feature>
<feature type="compositionally biased region" description="Pro residues" evidence="1">
    <location>
        <begin position="1"/>
        <end position="25"/>
    </location>
</feature>
<organism evidence="2 3">
    <name type="scientific">Candidatus Methylomirabilis lanthanidiphila</name>
    <dbReference type="NCBI Taxonomy" id="2211376"/>
    <lineage>
        <taxon>Bacteria</taxon>
        <taxon>Candidatus Methylomirabilota</taxon>
        <taxon>Candidatus Methylomirabilia</taxon>
        <taxon>Candidatus Methylomirabilales</taxon>
        <taxon>Candidatus Methylomirabilaceae</taxon>
        <taxon>Candidatus Methylomirabilis</taxon>
    </lineage>
</organism>
<proteinExistence type="predicted"/>
<keyword evidence="3" id="KW-1185">Reference proteome</keyword>
<dbReference type="EMBL" id="CABIKM010000015">
    <property type="protein sequence ID" value="VUZ84554.1"/>
    <property type="molecule type" value="Genomic_DNA"/>
</dbReference>
<dbReference type="AlphaFoldDB" id="A0A564ZGY5"/>
<sequence length="109" mass="12499">PVRPTRQAPPPTSTHPTRQEPPPRLSPQISSDRERQLTQEVNDTIQGVERILLSIDRQKLRSDQWETYHTVHSFLTQAREALANKDFQQAINLAQKAHVLSDELFKAVP</sequence>
<accession>A0A564ZGY5</accession>